<sequence length="462" mass="51479">MAFWRRSKQTEISPQTETREGKKKAGLIRRLWQKFRNIDWKNPVNRWKLGFALLFGLIAMSGTAYGAIAFTSNPVFCSSCHEMAPEYQTFKASAHSEIKCTQCHIEPGAKNMVLHKIESMKEVYYHIVGPPDPIVQTVPVLKVNCGQCHSDNRLVTATGDLKVNHKKHVEESIPCITCHAGVAHGKVVDRGINGSETYDHWTEENIGKLMTKEYTNPNMGTCIDCHDKVNKGEKPWKDIAYSLPVNTHGAEKDKGHDSEKAATASGDGTAAEPHDSVVGVEGKHETNTKTQAIILQALGKQKEDVKLSMECLTCHEEISIPKNHQQKNWNQGHGGAALKELNQCLDCHKDSKWIREMPKQDILTLINGEKDEKYVPNIKTVKDKSRDSAFCSTCHAERPDGHGDSDNWLTAHAPKAKTNEAKAQCFVCHDKEKPAADKKTTAPTDVYCQFCHRTGFKGEKGA</sequence>
<dbReference type="SUPFAM" id="SSF48695">
    <property type="entry name" value="Multiheme cytochromes"/>
    <property type="match status" value="1"/>
</dbReference>
<name>A0A417YRK2_9BACI</name>
<evidence type="ECO:0000256" key="11">
    <source>
        <dbReference type="ARBA" id="ARBA00023136"/>
    </source>
</evidence>
<keyword evidence="8" id="KW-0249">Electron transport</keyword>
<evidence type="ECO:0000256" key="8">
    <source>
        <dbReference type="ARBA" id="ARBA00022982"/>
    </source>
</evidence>
<dbReference type="EMBL" id="QWEG01000010">
    <property type="protein sequence ID" value="RHW37349.1"/>
    <property type="molecule type" value="Genomic_DNA"/>
</dbReference>
<dbReference type="AlphaFoldDB" id="A0A417YRK2"/>
<evidence type="ECO:0000256" key="3">
    <source>
        <dbReference type="ARBA" id="ARBA00022448"/>
    </source>
</evidence>
<dbReference type="Gene3D" id="1.10.3820.10">
    <property type="entry name" value="Di-heme elbow motif domain"/>
    <property type="match status" value="1"/>
</dbReference>
<dbReference type="Proteomes" id="UP000284416">
    <property type="component" value="Unassembled WGS sequence"/>
</dbReference>
<comment type="subcellular location">
    <subcellularLocation>
        <location evidence="1">Cell membrane</location>
    </subcellularLocation>
</comment>
<proteinExistence type="inferred from homology"/>
<organism evidence="14 15">
    <name type="scientific">Neobacillus notoginsengisoli</name>
    <dbReference type="NCBI Taxonomy" id="1578198"/>
    <lineage>
        <taxon>Bacteria</taxon>
        <taxon>Bacillati</taxon>
        <taxon>Bacillota</taxon>
        <taxon>Bacilli</taxon>
        <taxon>Bacillales</taxon>
        <taxon>Bacillaceae</taxon>
        <taxon>Neobacillus</taxon>
    </lineage>
</organism>
<keyword evidence="9" id="KW-1133">Transmembrane helix</keyword>
<dbReference type="GO" id="GO:0046872">
    <property type="term" value="F:metal ion binding"/>
    <property type="evidence" value="ECO:0007669"/>
    <property type="project" value="UniProtKB-KW"/>
</dbReference>
<accession>A0A417YRK2</accession>
<dbReference type="GO" id="GO:0005886">
    <property type="term" value="C:plasma membrane"/>
    <property type="evidence" value="ECO:0007669"/>
    <property type="project" value="UniProtKB-SubCell"/>
</dbReference>
<feature type="region of interest" description="Disordered" evidence="12">
    <location>
        <begin position="247"/>
        <end position="277"/>
    </location>
</feature>
<feature type="domain" description="NapC/NirT cytochrome c N-terminal" evidence="13">
    <location>
        <begin position="52"/>
        <end position="129"/>
    </location>
</feature>
<reference evidence="14 15" key="1">
    <citation type="journal article" date="2017" name="Int. J. Syst. Evol. Microbiol.">
        <title>Bacillus notoginsengisoli sp. nov., a novel bacterium isolated from the rhizosphere of Panax notoginseng.</title>
        <authorList>
            <person name="Zhang M.Y."/>
            <person name="Cheng J."/>
            <person name="Cai Y."/>
            <person name="Zhang T.Y."/>
            <person name="Wu Y.Y."/>
            <person name="Manikprabhu D."/>
            <person name="Li W.J."/>
            <person name="Zhang Y.X."/>
        </authorList>
    </citation>
    <scope>NUCLEOTIDE SEQUENCE [LARGE SCALE GENOMIC DNA]</scope>
    <source>
        <strain evidence="14 15">JCM 30743</strain>
    </source>
</reference>
<evidence type="ECO:0000256" key="1">
    <source>
        <dbReference type="ARBA" id="ARBA00004236"/>
    </source>
</evidence>
<evidence type="ECO:0000256" key="6">
    <source>
        <dbReference type="ARBA" id="ARBA00022692"/>
    </source>
</evidence>
<evidence type="ECO:0000256" key="4">
    <source>
        <dbReference type="ARBA" id="ARBA00022475"/>
    </source>
</evidence>
<dbReference type="InterPro" id="IPR038266">
    <property type="entry name" value="NapC/NirT_cytc_sf"/>
</dbReference>
<dbReference type="InterPro" id="IPR005126">
    <property type="entry name" value="NapC/NirT_cyt_c_N"/>
</dbReference>
<dbReference type="GO" id="GO:0009055">
    <property type="term" value="F:electron transfer activity"/>
    <property type="evidence" value="ECO:0007669"/>
    <property type="project" value="TreeGrafter"/>
</dbReference>
<feature type="domain" description="NapC/NirT cytochrome c N-terminal" evidence="13">
    <location>
        <begin position="305"/>
        <end position="350"/>
    </location>
</feature>
<keyword evidence="3" id="KW-0813">Transport</keyword>
<dbReference type="PANTHER" id="PTHR30333:SF1">
    <property type="entry name" value="CYTOCHROME C-TYPE PROTEIN NAPC"/>
    <property type="match status" value="1"/>
</dbReference>
<evidence type="ECO:0000256" key="7">
    <source>
        <dbReference type="ARBA" id="ARBA00022723"/>
    </source>
</evidence>
<comment type="caution">
    <text evidence="14">The sequence shown here is derived from an EMBL/GenBank/DDBJ whole genome shotgun (WGS) entry which is preliminary data.</text>
</comment>
<evidence type="ECO:0000256" key="10">
    <source>
        <dbReference type="ARBA" id="ARBA00023004"/>
    </source>
</evidence>
<keyword evidence="15" id="KW-1185">Reference proteome</keyword>
<dbReference type="Pfam" id="PF03264">
    <property type="entry name" value="Cytochrom_NNT"/>
    <property type="match status" value="2"/>
</dbReference>
<dbReference type="PANTHER" id="PTHR30333">
    <property type="entry name" value="CYTOCHROME C-TYPE PROTEIN"/>
    <property type="match status" value="1"/>
</dbReference>
<keyword evidence="7" id="KW-0479">Metal-binding</keyword>
<dbReference type="InterPro" id="IPR051174">
    <property type="entry name" value="Cytochrome_c-type_ET"/>
</dbReference>
<evidence type="ECO:0000256" key="5">
    <source>
        <dbReference type="ARBA" id="ARBA00022617"/>
    </source>
</evidence>
<dbReference type="OrthoDB" id="9791652at2"/>
<evidence type="ECO:0000313" key="14">
    <source>
        <dbReference type="EMBL" id="RHW37349.1"/>
    </source>
</evidence>
<evidence type="ECO:0000256" key="2">
    <source>
        <dbReference type="ARBA" id="ARBA00007395"/>
    </source>
</evidence>
<feature type="compositionally biased region" description="Basic and acidic residues" evidence="12">
    <location>
        <begin position="249"/>
        <end position="260"/>
    </location>
</feature>
<keyword evidence="10" id="KW-0408">Iron</keyword>
<keyword evidence="4" id="KW-1003">Cell membrane</keyword>
<comment type="similarity">
    <text evidence="2">Belongs to the NapC/NirT/NrfH family.</text>
</comment>
<protein>
    <submittedName>
        <fullName evidence="14">Cytochrome C</fullName>
    </submittedName>
</protein>
<keyword evidence="5" id="KW-0349">Heme</keyword>
<dbReference type="InterPro" id="IPR036280">
    <property type="entry name" value="Multihaem_cyt_sf"/>
</dbReference>
<keyword evidence="11" id="KW-0472">Membrane</keyword>
<dbReference type="GO" id="GO:0009061">
    <property type="term" value="P:anaerobic respiration"/>
    <property type="evidence" value="ECO:0007669"/>
    <property type="project" value="TreeGrafter"/>
</dbReference>
<gene>
    <name evidence="14" type="ORF">D1B31_16430</name>
</gene>
<evidence type="ECO:0000256" key="12">
    <source>
        <dbReference type="SAM" id="MobiDB-lite"/>
    </source>
</evidence>
<evidence type="ECO:0000256" key="9">
    <source>
        <dbReference type="ARBA" id="ARBA00022989"/>
    </source>
</evidence>
<feature type="region of interest" description="Disordered" evidence="12">
    <location>
        <begin position="1"/>
        <end position="21"/>
    </location>
</feature>
<keyword evidence="6" id="KW-0812">Transmembrane</keyword>
<dbReference type="Gene3D" id="3.90.10.10">
    <property type="entry name" value="Cytochrome C3"/>
    <property type="match status" value="1"/>
</dbReference>
<evidence type="ECO:0000259" key="13">
    <source>
        <dbReference type="Pfam" id="PF03264"/>
    </source>
</evidence>
<evidence type="ECO:0000313" key="15">
    <source>
        <dbReference type="Proteomes" id="UP000284416"/>
    </source>
</evidence>